<evidence type="ECO:0000256" key="5">
    <source>
        <dbReference type="ARBA" id="ARBA00023136"/>
    </source>
</evidence>
<evidence type="ECO:0000256" key="6">
    <source>
        <dbReference type="ARBA" id="ARBA00038076"/>
    </source>
</evidence>
<dbReference type="Pfam" id="PF02687">
    <property type="entry name" value="FtsX"/>
    <property type="match status" value="1"/>
</dbReference>
<keyword evidence="2" id="KW-1003">Cell membrane</keyword>
<keyword evidence="5 7" id="KW-0472">Membrane</keyword>
<comment type="caution">
    <text evidence="10">The sequence shown here is derived from an EMBL/GenBank/DDBJ whole genome shotgun (WGS) entry which is preliminary data.</text>
</comment>
<evidence type="ECO:0000313" key="11">
    <source>
        <dbReference type="Proteomes" id="UP000177575"/>
    </source>
</evidence>
<evidence type="ECO:0000256" key="7">
    <source>
        <dbReference type="SAM" id="Phobius"/>
    </source>
</evidence>
<feature type="domain" description="ABC3 transporter permease C-terminal" evidence="8">
    <location>
        <begin position="289"/>
        <end position="407"/>
    </location>
</feature>
<keyword evidence="3 7" id="KW-0812">Transmembrane</keyword>
<organism evidence="10 11">
    <name type="scientific">Candidatus Veblenbacteria bacterium RIFOXYB1_FULL_43_13</name>
    <dbReference type="NCBI Taxonomy" id="1802426"/>
    <lineage>
        <taxon>Bacteria</taxon>
        <taxon>Candidatus Vebleniibacteriota</taxon>
    </lineage>
</organism>
<feature type="transmembrane region" description="Helical" evidence="7">
    <location>
        <begin position="285"/>
        <end position="310"/>
    </location>
</feature>
<dbReference type="EMBL" id="MHTC01000001">
    <property type="protein sequence ID" value="OHA55928.1"/>
    <property type="molecule type" value="Genomic_DNA"/>
</dbReference>
<comment type="subcellular location">
    <subcellularLocation>
        <location evidence="1">Cell membrane</location>
        <topology evidence="1">Multi-pass membrane protein</topology>
    </subcellularLocation>
</comment>
<feature type="transmembrane region" description="Helical" evidence="7">
    <location>
        <begin position="334"/>
        <end position="359"/>
    </location>
</feature>
<evidence type="ECO:0000256" key="3">
    <source>
        <dbReference type="ARBA" id="ARBA00022692"/>
    </source>
</evidence>
<dbReference type="PANTHER" id="PTHR30572:SF4">
    <property type="entry name" value="ABC TRANSPORTER PERMEASE YTRF"/>
    <property type="match status" value="1"/>
</dbReference>
<dbReference type="PANTHER" id="PTHR30572">
    <property type="entry name" value="MEMBRANE COMPONENT OF TRANSPORTER-RELATED"/>
    <property type="match status" value="1"/>
</dbReference>
<gene>
    <name evidence="10" type="ORF">A2388_00090</name>
</gene>
<evidence type="ECO:0000256" key="1">
    <source>
        <dbReference type="ARBA" id="ARBA00004651"/>
    </source>
</evidence>
<dbReference type="GO" id="GO:0005886">
    <property type="term" value="C:plasma membrane"/>
    <property type="evidence" value="ECO:0007669"/>
    <property type="project" value="UniProtKB-SubCell"/>
</dbReference>
<dbReference type="GO" id="GO:0022857">
    <property type="term" value="F:transmembrane transporter activity"/>
    <property type="evidence" value="ECO:0007669"/>
    <property type="project" value="TreeGrafter"/>
</dbReference>
<dbReference type="InterPro" id="IPR025857">
    <property type="entry name" value="MacB_PCD"/>
</dbReference>
<evidence type="ECO:0000256" key="2">
    <source>
        <dbReference type="ARBA" id="ARBA00022475"/>
    </source>
</evidence>
<dbReference type="Proteomes" id="UP000177575">
    <property type="component" value="Unassembled WGS sequence"/>
</dbReference>
<proteinExistence type="inferred from homology"/>
<protein>
    <recommendedName>
        <fullName evidence="12">Multidrug ABC transporter substrate-binding protein</fullName>
    </recommendedName>
</protein>
<dbReference type="InterPro" id="IPR003838">
    <property type="entry name" value="ABC3_permease_C"/>
</dbReference>
<evidence type="ECO:0000256" key="4">
    <source>
        <dbReference type="ARBA" id="ARBA00022989"/>
    </source>
</evidence>
<feature type="transmembrane region" description="Helical" evidence="7">
    <location>
        <begin position="21"/>
        <end position="45"/>
    </location>
</feature>
<name>A0A1G2Q5X1_9BACT</name>
<dbReference type="Pfam" id="PF12704">
    <property type="entry name" value="MacB_PCD"/>
    <property type="match status" value="1"/>
</dbReference>
<comment type="similarity">
    <text evidence="6">Belongs to the ABC-4 integral membrane protein family.</text>
</comment>
<reference evidence="10 11" key="1">
    <citation type="journal article" date="2016" name="Nat. Commun.">
        <title>Thousands of microbial genomes shed light on interconnected biogeochemical processes in an aquifer system.</title>
        <authorList>
            <person name="Anantharaman K."/>
            <person name="Brown C.T."/>
            <person name="Hug L.A."/>
            <person name="Sharon I."/>
            <person name="Castelle C.J."/>
            <person name="Probst A.J."/>
            <person name="Thomas B.C."/>
            <person name="Singh A."/>
            <person name="Wilkins M.J."/>
            <person name="Karaoz U."/>
            <person name="Brodie E.L."/>
            <person name="Williams K.H."/>
            <person name="Hubbard S.S."/>
            <person name="Banfield J.F."/>
        </authorList>
    </citation>
    <scope>NUCLEOTIDE SEQUENCE [LARGE SCALE GENOMIC DNA]</scope>
</reference>
<dbReference type="AlphaFoldDB" id="A0A1G2Q5X1"/>
<evidence type="ECO:0008006" key="12">
    <source>
        <dbReference type="Google" id="ProtNLM"/>
    </source>
</evidence>
<feature type="domain" description="MacB-like periplasmic core" evidence="9">
    <location>
        <begin position="21"/>
        <end position="248"/>
    </location>
</feature>
<sequence length="414" mass="44362">MEIRNILKLSVRNLRANTLRSFLTMLGLIIGIGAVVLIISLGAGAQAMIVSQINSLGSNLVGVLPGASDAKGPPASVFGIQVKTLINDDVTALLADSRTEHLVAASGYASGQGKMVYENQELEGGSFMGVAGSYPNVENATLASGRFFTEEEDSGLARVAVVGSEMRHELFNGENPVGKTFKIKRESFRVIGELEPRGAVAFTNQDKQVFIPLNTAQKILLGWRHLSLIRARVDEAANIEEAIQGMKEVLRDQHNLDSAEEDDFSVRNQADAVELLKTITDAFRFFLAAIAAISLLVGGIGIMNIMLVAVTERYREIGLRKAVGATRSNIMTQFLIETLVITGIGAVIGIAGGAVISFLVTIVAKALGYDWVFIISLPSVLMAVSVGLVIGLAFGFYPARRAAKLDPIVALRYE</sequence>
<dbReference type="InterPro" id="IPR050250">
    <property type="entry name" value="Macrolide_Exporter_MacB"/>
</dbReference>
<keyword evidence="4 7" id="KW-1133">Transmembrane helix</keyword>
<evidence type="ECO:0000259" key="8">
    <source>
        <dbReference type="Pfam" id="PF02687"/>
    </source>
</evidence>
<evidence type="ECO:0000313" key="10">
    <source>
        <dbReference type="EMBL" id="OHA55928.1"/>
    </source>
</evidence>
<accession>A0A1G2Q5X1</accession>
<feature type="transmembrane region" description="Helical" evidence="7">
    <location>
        <begin position="371"/>
        <end position="397"/>
    </location>
</feature>
<evidence type="ECO:0000259" key="9">
    <source>
        <dbReference type="Pfam" id="PF12704"/>
    </source>
</evidence>